<feature type="compositionally biased region" description="Polar residues" evidence="1">
    <location>
        <begin position="1"/>
        <end position="13"/>
    </location>
</feature>
<name>A0A1I4EZZ6_9HYPH</name>
<accession>A0A1I4EZZ6</accession>
<keyword evidence="3" id="KW-1185">Reference proteome</keyword>
<proteinExistence type="predicted"/>
<feature type="region of interest" description="Disordered" evidence="1">
    <location>
        <begin position="1"/>
        <end position="61"/>
    </location>
</feature>
<organism evidence="2 3">
    <name type="scientific">Methylorubrum salsuginis</name>
    <dbReference type="NCBI Taxonomy" id="414703"/>
    <lineage>
        <taxon>Bacteria</taxon>
        <taxon>Pseudomonadati</taxon>
        <taxon>Pseudomonadota</taxon>
        <taxon>Alphaproteobacteria</taxon>
        <taxon>Hyphomicrobiales</taxon>
        <taxon>Methylobacteriaceae</taxon>
        <taxon>Methylorubrum</taxon>
    </lineage>
</organism>
<dbReference type="EMBL" id="FOSV01000009">
    <property type="protein sequence ID" value="SFL10783.1"/>
    <property type="molecule type" value="Genomic_DNA"/>
</dbReference>
<dbReference type="AlphaFoldDB" id="A0A1I4EZZ6"/>
<dbReference type="STRING" id="414703.SAMN04488125_1094"/>
<reference evidence="3" key="1">
    <citation type="submission" date="2016-10" db="EMBL/GenBank/DDBJ databases">
        <authorList>
            <person name="Varghese N."/>
            <person name="Submissions S."/>
        </authorList>
    </citation>
    <scope>NUCLEOTIDE SEQUENCE [LARGE SCALE GENOMIC DNA]</scope>
    <source>
        <strain evidence="3">CGMCC 1.6474</strain>
    </source>
</reference>
<gene>
    <name evidence="2" type="ORF">SAMN04488125_1094</name>
</gene>
<evidence type="ECO:0000313" key="3">
    <source>
        <dbReference type="Proteomes" id="UP000198804"/>
    </source>
</evidence>
<sequence length="61" mass="6501">MAGSNSTGRSATLTMADFNERAKRAVAKTPTIEKPPEKRRNAPRPNKPPVAAKPEGEAGNE</sequence>
<evidence type="ECO:0000256" key="1">
    <source>
        <dbReference type="SAM" id="MobiDB-lite"/>
    </source>
</evidence>
<dbReference type="Proteomes" id="UP000198804">
    <property type="component" value="Unassembled WGS sequence"/>
</dbReference>
<evidence type="ECO:0000313" key="2">
    <source>
        <dbReference type="EMBL" id="SFL10783.1"/>
    </source>
</evidence>
<protein>
    <submittedName>
        <fullName evidence="2">Uncharacterized protein</fullName>
    </submittedName>
</protein>